<gene>
    <name evidence="2" type="ORF">A0H81_08704</name>
</gene>
<evidence type="ECO:0000256" key="1">
    <source>
        <dbReference type="SAM" id="MobiDB-lite"/>
    </source>
</evidence>
<feature type="region of interest" description="Disordered" evidence="1">
    <location>
        <begin position="1"/>
        <end position="29"/>
    </location>
</feature>
<reference evidence="2 3" key="1">
    <citation type="submission" date="2016-03" db="EMBL/GenBank/DDBJ databases">
        <title>Whole genome sequencing of Grifola frondosa 9006-11.</title>
        <authorList>
            <person name="Min B."/>
            <person name="Park H."/>
            <person name="Kim J.-G."/>
            <person name="Cho H."/>
            <person name="Oh Y.-L."/>
            <person name="Kong W.-S."/>
            <person name="Choi I.-G."/>
        </authorList>
    </citation>
    <scope>NUCLEOTIDE SEQUENCE [LARGE SCALE GENOMIC DNA]</scope>
    <source>
        <strain evidence="2 3">9006-11</strain>
    </source>
</reference>
<evidence type="ECO:0000313" key="3">
    <source>
        <dbReference type="Proteomes" id="UP000092993"/>
    </source>
</evidence>
<dbReference type="AlphaFoldDB" id="A0A1C7M2P3"/>
<accession>A0A1C7M2P3</accession>
<dbReference type="EMBL" id="LUGG01000011">
    <property type="protein sequence ID" value="OBZ71211.1"/>
    <property type="molecule type" value="Genomic_DNA"/>
</dbReference>
<comment type="caution">
    <text evidence="2">The sequence shown here is derived from an EMBL/GenBank/DDBJ whole genome shotgun (WGS) entry which is preliminary data.</text>
</comment>
<organism evidence="2 3">
    <name type="scientific">Grifola frondosa</name>
    <name type="common">Maitake</name>
    <name type="synonym">Polyporus frondosus</name>
    <dbReference type="NCBI Taxonomy" id="5627"/>
    <lineage>
        <taxon>Eukaryota</taxon>
        <taxon>Fungi</taxon>
        <taxon>Dikarya</taxon>
        <taxon>Basidiomycota</taxon>
        <taxon>Agaricomycotina</taxon>
        <taxon>Agaricomycetes</taxon>
        <taxon>Polyporales</taxon>
        <taxon>Grifolaceae</taxon>
        <taxon>Grifola</taxon>
    </lineage>
</organism>
<name>A0A1C7M2P3_GRIFR</name>
<dbReference type="OrthoDB" id="2748701at2759"/>
<keyword evidence="3" id="KW-1185">Reference proteome</keyword>
<protein>
    <submittedName>
        <fullName evidence="2">Uncharacterized protein</fullName>
    </submittedName>
</protein>
<sequence>METCPPEIHDSSSPLPVHDGTTGRSLSLSRATSAGLRPYQWQMPLDIWRKARLAASAHKSLRATPHILTSPHLPPLPVHPERHGRRRRLATLPIRGMGTFQQAILRFAAPTLCTLTFVCLDPPLTAPPTSSMSSMCPPAAHGAHHPRPLHALGMWLQKSSPDCPSPRTRAPSRRACARTCGACTSRARPRPRVWHEGRARPHPDALPVPHAPAPVDPRHVGKQAHRGGHPRRVRRARHRRASLNLAPLPRLNDLPRSRQAKEVTWDRILPDTLELFVIQPPPTALTDFFCSCCMELRGDVDVMRTFEAMARDADERFLYLPTRRRMGYGYEEAKADWLDRIHDGPGCWTERKVHQGTIMSSAYRSV</sequence>
<evidence type="ECO:0000313" key="2">
    <source>
        <dbReference type="EMBL" id="OBZ71211.1"/>
    </source>
</evidence>
<proteinExistence type="predicted"/>
<dbReference type="Proteomes" id="UP000092993">
    <property type="component" value="Unassembled WGS sequence"/>
</dbReference>